<proteinExistence type="predicted"/>
<dbReference type="AlphaFoldDB" id="A0A2A5WBQ1"/>
<dbReference type="Proteomes" id="UP000219329">
    <property type="component" value="Unassembled WGS sequence"/>
</dbReference>
<feature type="signal peptide" evidence="1">
    <location>
        <begin position="1"/>
        <end position="23"/>
    </location>
</feature>
<evidence type="ECO:0000313" key="2">
    <source>
        <dbReference type="EMBL" id="PDH33687.1"/>
    </source>
</evidence>
<name>A0A2A5WBQ1_9GAMM</name>
<evidence type="ECO:0000256" key="1">
    <source>
        <dbReference type="SAM" id="SignalP"/>
    </source>
</evidence>
<reference evidence="2 3" key="1">
    <citation type="submission" date="2017-08" db="EMBL/GenBank/DDBJ databases">
        <title>Fine stratification of microbial communities through a metagenomic profile of the photic zone.</title>
        <authorList>
            <person name="Haro-Moreno J.M."/>
            <person name="Lopez-Perez M."/>
            <person name="De La Torre J."/>
            <person name="Picazo A."/>
            <person name="Camacho A."/>
            <person name="Rodriguez-Valera F."/>
        </authorList>
    </citation>
    <scope>NUCLEOTIDE SEQUENCE [LARGE SCALE GENOMIC DNA]</scope>
    <source>
        <strain evidence="2">MED-G28</strain>
    </source>
</reference>
<protein>
    <submittedName>
        <fullName evidence="2">Uncharacterized protein</fullName>
    </submittedName>
</protein>
<keyword evidence="1" id="KW-0732">Signal</keyword>
<sequence length="122" mass="12717">MGLVIRNVLLLLTFSLFAQLASADVSGNWTFAVSLGDAGNGNAEITMAQEAEGKVSGTYSGQLANGSIAGTYEGDNFEFSFSSDALGVDITYRGELEDDATVKGSVIVQGQSMGTFTGKKKM</sequence>
<evidence type="ECO:0000313" key="3">
    <source>
        <dbReference type="Proteomes" id="UP000219329"/>
    </source>
</evidence>
<dbReference type="EMBL" id="NTJZ01000007">
    <property type="protein sequence ID" value="PDH33687.1"/>
    <property type="molecule type" value="Genomic_DNA"/>
</dbReference>
<organism evidence="2 3">
    <name type="scientific">OM182 bacterium MED-G28</name>
    <dbReference type="NCBI Taxonomy" id="1986256"/>
    <lineage>
        <taxon>Bacteria</taxon>
        <taxon>Pseudomonadati</taxon>
        <taxon>Pseudomonadota</taxon>
        <taxon>Gammaproteobacteria</taxon>
        <taxon>OMG group</taxon>
        <taxon>OM182 clade</taxon>
    </lineage>
</organism>
<gene>
    <name evidence="2" type="ORF">CNF02_08160</name>
</gene>
<feature type="chain" id="PRO_5012111032" evidence="1">
    <location>
        <begin position="24"/>
        <end position="122"/>
    </location>
</feature>
<accession>A0A2A5WBQ1</accession>
<comment type="caution">
    <text evidence="2">The sequence shown here is derived from an EMBL/GenBank/DDBJ whole genome shotgun (WGS) entry which is preliminary data.</text>
</comment>